<comment type="caution">
    <text evidence="1">The sequence shown here is derived from an EMBL/GenBank/DDBJ whole genome shotgun (WGS) entry which is preliminary data.</text>
</comment>
<keyword evidence="2" id="KW-1185">Reference proteome</keyword>
<protein>
    <submittedName>
        <fullName evidence="1">Uncharacterized protein</fullName>
    </submittedName>
</protein>
<name>A0ABP0IJJ9_9DINO</name>
<gene>
    <name evidence="1" type="ORF">SCF082_LOCUS6982</name>
</gene>
<dbReference type="Proteomes" id="UP001642464">
    <property type="component" value="Unassembled WGS sequence"/>
</dbReference>
<sequence>MGPWHSWRCASAKGMGQSCWPCCNLWPTSSSPKEYKKKRPGQELLQEQLDAFGALGAAVVREAAACARPESTAERAQMSPATQISWEEQWLRWINAMDLGEEMWSAAFNLIESLLQGVVEHLPEAISDAQMGDGPSLIVQLHSELMGEFATRSRMGAQIRLAEELRFILHLPEQFPQTPLIIEVNGLDFPALPGAVELRDRLVDSLGSNFNRASAFQCWQKCKEDFPLQTSKLRRVHESLAQYYLPQYVAEKAFWGYLNAPPGGCSGVHSLEFHQEAENGVTVTARRRQPLGAALQEQMAIIDELCVEVLLQDRFLGEQFAPSSMNFLAMTHGHAAGQKGADPKKIAKLMSAAKHWGPGTEGWHRFDETWTCTDQKDWFGRTIEEQGRILWHKPGFQLS</sequence>
<accession>A0ABP0IJJ9</accession>
<reference evidence="1 2" key="1">
    <citation type="submission" date="2024-02" db="EMBL/GenBank/DDBJ databases">
        <authorList>
            <person name="Chen Y."/>
            <person name="Shah S."/>
            <person name="Dougan E. K."/>
            <person name="Thang M."/>
            <person name="Chan C."/>
        </authorList>
    </citation>
    <scope>NUCLEOTIDE SEQUENCE [LARGE SCALE GENOMIC DNA]</scope>
</reference>
<evidence type="ECO:0000313" key="2">
    <source>
        <dbReference type="Proteomes" id="UP001642464"/>
    </source>
</evidence>
<organism evidence="1 2">
    <name type="scientific">Durusdinium trenchii</name>
    <dbReference type="NCBI Taxonomy" id="1381693"/>
    <lineage>
        <taxon>Eukaryota</taxon>
        <taxon>Sar</taxon>
        <taxon>Alveolata</taxon>
        <taxon>Dinophyceae</taxon>
        <taxon>Suessiales</taxon>
        <taxon>Symbiodiniaceae</taxon>
        <taxon>Durusdinium</taxon>
    </lineage>
</organism>
<evidence type="ECO:0000313" key="1">
    <source>
        <dbReference type="EMBL" id="CAK9001569.1"/>
    </source>
</evidence>
<dbReference type="EMBL" id="CAXAMM010003891">
    <property type="protein sequence ID" value="CAK9001569.1"/>
    <property type="molecule type" value="Genomic_DNA"/>
</dbReference>
<proteinExistence type="predicted"/>